<keyword evidence="5" id="KW-1185">Reference proteome</keyword>
<sequence length="603" mass="67226">MVGSSGRLSPQKDGNHSRLSIDSTNSSDAVVDSAANLVVTVHPLTTDNDNGGPSNGSRIASASTLQNPSDGVSSPNMPSDSTHHVHQMSSCPCDPSGRILGNLDIILADYQKQKEINEKVIRDIAARGSGRTSADQSIESLISEMDELTERDNEILKILKCDIHRANKRSAEIIRHQEQAAEAERKAKRRPLKFMVDGTKSTIYGLPESFGKYVMEVGRLKVIKQERDNTLCASQAYEKFGHLIWNDPRPLWLRPLLLPNVKEVIPTGWVKDVATGLVRPCEKLDPRIPESYDADGNRVPVDSNEQIGLVLSRIGDLGDTDRRAILGTCYGLKDAEVEKVLDENEHCLIRIYLGRSSDDDELDDCRDSVSDVIMEDPLEEDEFTLFDKPVLSGFLDRIINACGRTIARYAVNELAREIAFGHAILHWGARLDGRGIEFLLGSSPTGVGKRLYMLNFKDCRPIGDLTARCVLDQLVPAALDNDPFIPRATTWEDSDEKEWCPRSRKLVHTYRSYQALAWQAFTGHYLEASAKIWEGSGRAFDPCLPGNFIKELKNRFFEQDAERYADGVSTECHYAESDAMDIDDSSEGEEDGDEDDDDYDDED</sequence>
<evidence type="ECO:0000256" key="1">
    <source>
        <dbReference type="SAM" id="Coils"/>
    </source>
</evidence>
<feature type="coiled-coil region" evidence="1">
    <location>
        <begin position="131"/>
        <end position="186"/>
    </location>
</feature>
<feature type="compositionally biased region" description="Acidic residues" evidence="2">
    <location>
        <begin position="578"/>
        <end position="603"/>
    </location>
</feature>
<dbReference type="Proteomes" id="UP001430848">
    <property type="component" value="Unassembled WGS sequence"/>
</dbReference>
<dbReference type="InterPro" id="IPR022137">
    <property type="entry name" value="Znf_prot_DUF3669"/>
</dbReference>
<comment type="caution">
    <text evidence="4">The sequence shown here is derived from an EMBL/GenBank/DDBJ whole genome shotgun (WGS) entry which is preliminary data.</text>
</comment>
<reference evidence="4 5" key="1">
    <citation type="submission" date="2024-02" db="EMBL/GenBank/DDBJ databases">
        <title>De novo assembly and annotation of 12 fungi associated with fruit tree decline syndrome in Ontario, Canada.</title>
        <authorList>
            <person name="Sulman M."/>
            <person name="Ellouze W."/>
            <person name="Ilyukhin E."/>
        </authorList>
    </citation>
    <scope>NUCLEOTIDE SEQUENCE [LARGE SCALE GENOMIC DNA]</scope>
    <source>
        <strain evidence="4 5">M169</strain>
    </source>
</reference>
<gene>
    <name evidence="4" type="ORF">SLS63_007126</name>
</gene>
<protein>
    <recommendedName>
        <fullName evidence="3">DUF3669 domain-containing protein</fullName>
    </recommendedName>
</protein>
<feature type="domain" description="DUF3669" evidence="3">
    <location>
        <begin position="451"/>
        <end position="500"/>
    </location>
</feature>
<organism evidence="4 5">
    <name type="scientific">Diaporthe eres</name>
    <name type="common">Phomopsis oblonga</name>
    <dbReference type="NCBI Taxonomy" id="83184"/>
    <lineage>
        <taxon>Eukaryota</taxon>
        <taxon>Fungi</taxon>
        <taxon>Dikarya</taxon>
        <taxon>Ascomycota</taxon>
        <taxon>Pezizomycotina</taxon>
        <taxon>Sordariomycetes</taxon>
        <taxon>Sordariomycetidae</taxon>
        <taxon>Diaporthales</taxon>
        <taxon>Diaporthaceae</taxon>
        <taxon>Diaporthe</taxon>
        <taxon>Diaporthe eres species complex</taxon>
    </lineage>
</organism>
<dbReference type="PANTHER" id="PTHR40780">
    <property type="entry name" value="DUF3669 DOMAIN-CONTAINING PROTEIN"/>
    <property type="match status" value="1"/>
</dbReference>
<proteinExistence type="predicted"/>
<evidence type="ECO:0000256" key="2">
    <source>
        <dbReference type="SAM" id="MobiDB-lite"/>
    </source>
</evidence>
<dbReference type="EMBL" id="JAKNSF020000038">
    <property type="protein sequence ID" value="KAK7727307.1"/>
    <property type="molecule type" value="Genomic_DNA"/>
</dbReference>
<feature type="compositionally biased region" description="Polar residues" evidence="2">
    <location>
        <begin position="43"/>
        <end position="80"/>
    </location>
</feature>
<evidence type="ECO:0000259" key="3">
    <source>
        <dbReference type="Pfam" id="PF12417"/>
    </source>
</evidence>
<keyword evidence="1" id="KW-0175">Coiled coil</keyword>
<evidence type="ECO:0000313" key="4">
    <source>
        <dbReference type="EMBL" id="KAK7727307.1"/>
    </source>
</evidence>
<feature type="compositionally biased region" description="Polar residues" evidence="2">
    <location>
        <begin position="17"/>
        <end position="27"/>
    </location>
</feature>
<feature type="region of interest" description="Disordered" evidence="2">
    <location>
        <begin position="574"/>
        <end position="603"/>
    </location>
</feature>
<feature type="region of interest" description="Disordered" evidence="2">
    <location>
        <begin position="1"/>
        <end position="27"/>
    </location>
</feature>
<dbReference type="Pfam" id="PF12417">
    <property type="entry name" value="DUF3669"/>
    <property type="match status" value="1"/>
</dbReference>
<feature type="region of interest" description="Disordered" evidence="2">
    <location>
        <begin position="43"/>
        <end position="90"/>
    </location>
</feature>
<name>A0ABR1P688_DIAER</name>
<evidence type="ECO:0000313" key="5">
    <source>
        <dbReference type="Proteomes" id="UP001430848"/>
    </source>
</evidence>
<dbReference type="PANTHER" id="PTHR40780:SF2">
    <property type="entry name" value="DUF3669 DOMAIN-CONTAINING PROTEIN"/>
    <property type="match status" value="1"/>
</dbReference>
<accession>A0ABR1P688</accession>